<feature type="transmembrane region" description="Helical" evidence="1">
    <location>
        <begin position="25"/>
        <end position="42"/>
    </location>
</feature>
<dbReference type="EMBL" id="FN393062">
    <property type="protein sequence ID" value="CAY78284.1"/>
    <property type="molecule type" value="Genomic_DNA"/>
</dbReference>
<evidence type="ECO:0000313" key="3">
    <source>
        <dbReference type="Proteomes" id="UP000000286"/>
    </source>
</evidence>
<protein>
    <submittedName>
        <fullName evidence="2">EC1118_1C17_1662p</fullName>
    </submittedName>
</protein>
<dbReference type="Proteomes" id="UP000000286">
    <property type="component" value="Chromosome III"/>
</dbReference>
<evidence type="ECO:0000256" key="1">
    <source>
        <dbReference type="SAM" id="Phobius"/>
    </source>
</evidence>
<organism evidence="2 3">
    <name type="scientific">Saccharomyces cerevisiae (strain Lalvin EC1118 / Prise de mousse)</name>
    <name type="common">Baker's yeast</name>
    <dbReference type="NCBI Taxonomy" id="643680"/>
    <lineage>
        <taxon>Eukaryota</taxon>
        <taxon>Fungi</taxon>
        <taxon>Dikarya</taxon>
        <taxon>Ascomycota</taxon>
        <taxon>Saccharomycotina</taxon>
        <taxon>Saccharomycetes</taxon>
        <taxon>Saccharomycetales</taxon>
        <taxon>Saccharomycetaceae</taxon>
        <taxon>Saccharomyces</taxon>
    </lineage>
</organism>
<keyword evidence="1" id="KW-0812">Transmembrane</keyword>
<gene>
    <name evidence="2" type="ORF">EC1118_1C17_1662g</name>
</gene>
<dbReference type="HOGENOM" id="CLU_2623896_0_0_1"/>
<proteinExistence type="predicted"/>
<name>C8Z4G8_YEAS8</name>
<sequence>MWIFPLKPSIKKTQVYTGIVKRSRVITACSHVICVLGIIVGDEVVRLHGKCADIFMIFFVINEPFLFVFVRYFNYADS</sequence>
<dbReference type="AlphaFoldDB" id="C8Z4G8"/>
<reference evidence="2 3" key="1">
    <citation type="journal article" date="2009" name="Proc. Natl. Acad. Sci. U.S.A.">
        <title>Eukaryote-to-eukaryote gene transfer events revealed by the genome sequence of the wine yeast Saccharomyces cerevisiae EC1118.</title>
        <authorList>
            <person name="Novo M."/>
            <person name="Bigey F."/>
            <person name="Beyne E."/>
            <person name="Galeote V."/>
            <person name="Gavory F."/>
            <person name="Mallet S."/>
            <person name="Cambot B."/>
            <person name="Legras J.L."/>
            <person name="Wincker P."/>
            <person name="Casaregola S."/>
            <person name="Dequin S."/>
        </authorList>
    </citation>
    <scope>NUCLEOTIDE SEQUENCE [LARGE SCALE GENOMIC DNA]</scope>
    <source>
        <strain evidence="3">Lalvin EC1118 / Prise de mousse</strain>
    </source>
</reference>
<feature type="transmembrane region" description="Helical" evidence="1">
    <location>
        <begin position="54"/>
        <end position="73"/>
    </location>
</feature>
<keyword evidence="1" id="KW-0472">Membrane</keyword>
<evidence type="ECO:0000313" key="2">
    <source>
        <dbReference type="EMBL" id="CAY78284.1"/>
    </source>
</evidence>
<keyword evidence="1" id="KW-1133">Transmembrane helix</keyword>
<accession>C8Z4G8</accession>